<protein>
    <submittedName>
        <fullName evidence="1">Protein RH</fullName>
    </submittedName>
</protein>
<dbReference type="EMBL" id="KJ156523">
    <property type="protein sequence ID" value="AII22585.1"/>
    <property type="molecule type" value="Genomic_DNA"/>
</dbReference>
<dbReference type="GeneID" id="20041332"/>
<keyword evidence="2" id="KW-1185">Reference proteome</keyword>
<name>A0A076FTG9_9ADEN</name>
<organism evidence="1 2">
    <name type="scientific">Lizard adenovirus 2</name>
    <dbReference type="NCBI Taxonomy" id="874272"/>
    <lineage>
        <taxon>Viruses</taxon>
        <taxon>Varidnaviria</taxon>
        <taxon>Bamfordvirae</taxon>
        <taxon>Preplasmiviricota</taxon>
        <taxon>Polisuviricotina</taxon>
        <taxon>Pharingeaviricetes</taxon>
        <taxon>Rowavirales</taxon>
        <taxon>Adenoviridae</taxon>
        <taxon>Barthadenovirus</taxon>
        <taxon>Barthadenovirus lacertae</taxon>
        <taxon>Lizard atadenovirus A</taxon>
    </lineage>
</organism>
<dbReference type="RefSeq" id="YP_009051676.1">
    <property type="nucleotide sequence ID" value="NC_024684.1"/>
</dbReference>
<dbReference type="KEGG" id="vg:20041332"/>
<evidence type="ECO:0000313" key="2">
    <source>
        <dbReference type="Proteomes" id="UP000133496"/>
    </source>
</evidence>
<evidence type="ECO:0000313" key="1">
    <source>
        <dbReference type="EMBL" id="AII22585.1"/>
    </source>
</evidence>
<dbReference type="Proteomes" id="UP000133496">
    <property type="component" value="Segment"/>
</dbReference>
<dbReference type="OrthoDB" id="20302at10239"/>
<sequence length="243" mass="28083">MEIYWTESKSFREKWLAGVDEKCKRCYTPLCLKEKAICCFSCYLNCENWRENPLENCCMCACNPLLLTMHPKYASCFCEHHVLTWGERLEVNVDTSRMGHFASLSVALIKKILLLLDPVDIASFALAIPDSLSIIESILFLRDNIKRYSPLRKKNRALRQLCILYSISGFKSRKHWCSTSRTQNWCLKSRTKSGHCLNCLLNPGCLTIPPEQAECFCIDHWNLHCKGKILWETDSQDSLEEDG</sequence>
<accession>A0A076FTG9</accession>
<reference evidence="1 2" key="1">
    <citation type="journal article" date="2014" name="J. Virol.">
        <title>Molecular characterization of a lizard adenovirus reveals the first atadenovirus with two fiber genes and the first adenovirus with either one short or three long fibers per penton.</title>
        <authorList>
            <person name="Penzes J.J."/>
            <person name="Menendez-Conejero R."/>
            <person name="Condezo G.N."/>
            <person name="Ball I."/>
            <person name="Papp T."/>
            <person name="Doszpoly A."/>
            <person name="Paradela A."/>
            <person name="Perez-Berna A.J."/>
            <person name="Lopez-Sanz M."/>
            <person name="Nguyen T.H."/>
            <person name="van Raaij M.J."/>
            <person name="Marschang R.E."/>
            <person name="Harrach B."/>
            <person name="Benko M."/>
            <person name="San Martin C."/>
        </authorList>
    </citation>
    <scope>NUCLEOTIDE SEQUENCE [LARGE SCALE GENOMIC DNA]</scope>
    <source>
        <strain evidence="1">23-06</strain>
    </source>
</reference>
<proteinExistence type="predicted"/>